<feature type="transmembrane region" description="Helical" evidence="6">
    <location>
        <begin position="314"/>
        <end position="334"/>
    </location>
</feature>
<dbReference type="InterPro" id="IPR036259">
    <property type="entry name" value="MFS_trans_sf"/>
</dbReference>
<reference evidence="8 9" key="1">
    <citation type="submission" date="2017-10" db="EMBL/GenBank/DDBJ databases">
        <title>Draft genome of Longimonas halophila.</title>
        <authorList>
            <person name="Goh K.M."/>
            <person name="Shamsir M.S."/>
            <person name="Lim S.W."/>
        </authorList>
    </citation>
    <scope>NUCLEOTIDE SEQUENCE [LARGE SCALE GENOMIC DNA]</scope>
    <source>
        <strain evidence="8 9">KCTC 42399</strain>
    </source>
</reference>
<feature type="transmembrane region" description="Helical" evidence="6">
    <location>
        <begin position="131"/>
        <end position="154"/>
    </location>
</feature>
<dbReference type="PROSITE" id="PS50850">
    <property type="entry name" value="MFS"/>
    <property type="match status" value="1"/>
</dbReference>
<evidence type="ECO:0000256" key="3">
    <source>
        <dbReference type="ARBA" id="ARBA00022692"/>
    </source>
</evidence>
<dbReference type="PANTHER" id="PTHR43124">
    <property type="entry name" value="PURINE EFFLUX PUMP PBUE"/>
    <property type="match status" value="1"/>
</dbReference>
<evidence type="ECO:0000313" key="8">
    <source>
        <dbReference type="EMBL" id="PEN08750.1"/>
    </source>
</evidence>
<dbReference type="EMBL" id="PDEP01000002">
    <property type="protein sequence ID" value="PEN08750.1"/>
    <property type="molecule type" value="Genomic_DNA"/>
</dbReference>
<evidence type="ECO:0000259" key="7">
    <source>
        <dbReference type="PROSITE" id="PS50850"/>
    </source>
</evidence>
<keyword evidence="5 6" id="KW-0472">Membrane</keyword>
<organism evidence="8 9">
    <name type="scientific">Longimonas halophila</name>
    <dbReference type="NCBI Taxonomy" id="1469170"/>
    <lineage>
        <taxon>Bacteria</taxon>
        <taxon>Pseudomonadati</taxon>
        <taxon>Rhodothermota</taxon>
        <taxon>Rhodothermia</taxon>
        <taxon>Rhodothermales</taxon>
        <taxon>Salisaetaceae</taxon>
        <taxon>Longimonas</taxon>
    </lineage>
</organism>
<feature type="transmembrane region" description="Helical" evidence="6">
    <location>
        <begin position="355"/>
        <end position="375"/>
    </location>
</feature>
<comment type="subcellular location">
    <subcellularLocation>
        <location evidence="1">Cell membrane</location>
        <topology evidence="1">Multi-pass membrane protein</topology>
    </subcellularLocation>
</comment>
<accession>A0A2H3NP69</accession>
<keyword evidence="2" id="KW-1003">Cell membrane</keyword>
<evidence type="ECO:0000256" key="5">
    <source>
        <dbReference type="ARBA" id="ARBA00023136"/>
    </source>
</evidence>
<dbReference type="RefSeq" id="WP_098061144.1">
    <property type="nucleotide sequence ID" value="NZ_PDEP01000002.1"/>
</dbReference>
<evidence type="ECO:0000256" key="2">
    <source>
        <dbReference type="ARBA" id="ARBA00022475"/>
    </source>
</evidence>
<dbReference type="AlphaFoldDB" id="A0A2H3NP69"/>
<keyword evidence="4 6" id="KW-1133">Transmembrane helix</keyword>
<dbReference type="InterPro" id="IPR011701">
    <property type="entry name" value="MFS"/>
</dbReference>
<protein>
    <submittedName>
        <fullName evidence="8">MFS transporter</fullName>
    </submittedName>
</protein>
<dbReference type="Pfam" id="PF07690">
    <property type="entry name" value="MFS_1"/>
    <property type="match status" value="1"/>
</dbReference>
<dbReference type="SUPFAM" id="SSF103473">
    <property type="entry name" value="MFS general substrate transporter"/>
    <property type="match status" value="1"/>
</dbReference>
<gene>
    <name evidence="8" type="ORF">CRI93_03060</name>
</gene>
<dbReference type="GO" id="GO:0022857">
    <property type="term" value="F:transmembrane transporter activity"/>
    <property type="evidence" value="ECO:0007669"/>
    <property type="project" value="InterPro"/>
</dbReference>
<feature type="transmembrane region" description="Helical" evidence="6">
    <location>
        <begin position="381"/>
        <end position="401"/>
    </location>
</feature>
<evidence type="ECO:0000256" key="6">
    <source>
        <dbReference type="SAM" id="Phobius"/>
    </source>
</evidence>
<feature type="transmembrane region" description="Helical" evidence="6">
    <location>
        <begin position="37"/>
        <end position="62"/>
    </location>
</feature>
<dbReference type="PANTHER" id="PTHR43124:SF3">
    <property type="entry name" value="CHLORAMPHENICOL EFFLUX PUMP RV0191"/>
    <property type="match status" value="1"/>
</dbReference>
<dbReference type="GO" id="GO:0005886">
    <property type="term" value="C:plasma membrane"/>
    <property type="evidence" value="ECO:0007669"/>
    <property type="project" value="UniProtKB-SubCell"/>
</dbReference>
<keyword evidence="3 6" id="KW-0812">Transmembrane</keyword>
<dbReference type="Proteomes" id="UP000221024">
    <property type="component" value="Unassembled WGS sequence"/>
</dbReference>
<dbReference type="InterPro" id="IPR050189">
    <property type="entry name" value="MFS_Efflux_Transporters"/>
</dbReference>
<proteinExistence type="predicted"/>
<feature type="transmembrane region" description="Helical" evidence="6">
    <location>
        <begin position="98"/>
        <end position="119"/>
    </location>
</feature>
<keyword evidence="9" id="KW-1185">Reference proteome</keyword>
<dbReference type="Gene3D" id="1.20.1250.20">
    <property type="entry name" value="MFS general substrate transporter like domains"/>
    <property type="match status" value="1"/>
</dbReference>
<evidence type="ECO:0000313" key="9">
    <source>
        <dbReference type="Proteomes" id="UP000221024"/>
    </source>
</evidence>
<comment type="caution">
    <text evidence="8">The sequence shown here is derived from an EMBL/GenBank/DDBJ whole genome shotgun (WGS) entry which is preliminary data.</text>
</comment>
<feature type="transmembrane region" description="Helical" evidence="6">
    <location>
        <begin position="214"/>
        <end position="234"/>
    </location>
</feature>
<feature type="transmembrane region" description="Helical" evidence="6">
    <location>
        <begin position="289"/>
        <end position="308"/>
    </location>
</feature>
<feature type="transmembrane region" description="Helical" evidence="6">
    <location>
        <begin position="262"/>
        <end position="282"/>
    </location>
</feature>
<feature type="domain" description="Major facilitator superfamily (MFS) profile" evidence="7">
    <location>
        <begin position="1"/>
        <end position="404"/>
    </location>
</feature>
<evidence type="ECO:0000256" key="4">
    <source>
        <dbReference type="ARBA" id="ARBA00022989"/>
    </source>
</evidence>
<dbReference type="InterPro" id="IPR020846">
    <property type="entry name" value="MFS_dom"/>
</dbReference>
<sequence length="409" mass="42334">MSSNDRAIIALTSLGHGMVHTYELSIPILMTLWLTEFGTSTALLGALVSVGYGLYGVGALPAGILADRWGSRRLIVACLAGMGASFLMLSLAPGLWTIGAALVLWGLAASIYHPAGLTLISRGVVQRGKGLALHGMAGNAGIALGPFCTALLLLVVDWRVVAACLALPALAATGYAAQASFNETAADASSQVATTASSPAAPASATQLWTHTRVLFASGFAIVFGIVILSGLYYRGILTFLPNLLEDVFVLDGAVDLDPSRYVYAALLMVGMAGQYLGGWLTDQGRTEWALAGGFVLLTVLGIAFWPLAQMGTAPLLAVSAVLGVALFMVQPLYQAMVAEYTPSEARGLSYGFTYLGVFGVGALGAGIAGSILYWSTPLVLFAVLAGFAGLGAVGSAYLAYQRRHMIAT</sequence>
<name>A0A2H3NP69_9BACT</name>
<evidence type="ECO:0000256" key="1">
    <source>
        <dbReference type="ARBA" id="ARBA00004651"/>
    </source>
</evidence>
<dbReference type="OrthoDB" id="9773404at2"/>